<reference evidence="1 2" key="1">
    <citation type="submission" date="2018-06" db="EMBL/GenBank/DDBJ databases">
        <authorList>
            <consortium name="Pathogen Informatics"/>
            <person name="Doyle S."/>
        </authorList>
    </citation>
    <scope>NUCLEOTIDE SEQUENCE [LARGE SCALE GENOMIC DNA]</scope>
    <source>
        <strain evidence="1 2">NCTC10476</strain>
    </source>
</reference>
<evidence type="ECO:0000313" key="2">
    <source>
        <dbReference type="Proteomes" id="UP000255169"/>
    </source>
</evidence>
<sequence length="44" mass="5175">MLSIFKPTAHQARLSEDRIDPTYRRLRWQIFMGIFFGYALLSGA</sequence>
<organism evidence="1 2">
    <name type="scientific">Yersinia ruckeri</name>
    <dbReference type="NCBI Taxonomy" id="29486"/>
    <lineage>
        <taxon>Bacteria</taxon>
        <taxon>Pseudomonadati</taxon>
        <taxon>Pseudomonadota</taxon>
        <taxon>Gammaproteobacteria</taxon>
        <taxon>Enterobacterales</taxon>
        <taxon>Yersiniaceae</taxon>
        <taxon>Yersinia</taxon>
    </lineage>
</organism>
<dbReference type="Proteomes" id="UP000255169">
    <property type="component" value="Unassembled WGS sequence"/>
</dbReference>
<accession>A0A380QQW7</accession>
<dbReference type="AlphaFoldDB" id="A0A380QQW7"/>
<keyword evidence="2" id="KW-1185">Reference proteome</keyword>
<proteinExistence type="predicted"/>
<gene>
    <name evidence="1" type="primary">glpT_3</name>
    <name evidence="1" type="ORF">NCTC10476_02306</name>
</gene>
<name>A0A380QQW7_YERRU</name>
<evidence type="ECO:0000313" key="1">
    <source>
        <dbReference type="EMBL" id="SUQ00978.1"/>
    </source>
</evidence>
<dbReference type="EMBL" id="UHJG01000001">
    <property type="protein sequence ID" value="SUQ00978.1"/>
    <property type="molecule type" value="Genomic_DNA"/>
</dbReference>
<protein>
    <submittedName>
        <fullName evidence="1">sn-glycerol-3-phosphate transporter</fullName>
    </submittedName>
</protein>